<evidence type="ECO:0000256" key="6">
    <source>
        <dbReference type="ARBA" id="ARBA00023015"/>
    </source>
</evidence>
<dbReference type="GO" id="GO:0008270">
    <property type="term" value="F:zinc ion binding"/>
    <property type="evidence" value="ECO:0007669"/>
    <property type="project" value="UniProtKB-KW"/>
</dbReference>
<dbReference type="InterPro" id="IPR049636">
    <property type="entry name" value="HNF4-like_DBD"/>
</dbReference>
<keyword evidence="5 11" id="KW-0862">Zinc</keyword>
<evidence type="ECO:0000256" key="1">
    <source>
        <dbReference type="ARBA" id="ARBA00004123"/>
    </source>
</evidence>
<evidence type="ECO:0000256" key="4">
    <source>
        <dbReference type="ARBA" id="ARBA00022771"/>
    </source>
</evidence>
<feature type="domain" description="NR LBD" evidence="13">
    <location>
        <begin position="163"/>
        <end position="425"/>
    </location>
</feature>
<dbReference type="CDD" id="cd06157">
    <property type="entry name" value="NR_LBD"/>
    <property type="match status" value="1"/>
</dbReference>
<dbReference type="Gene3D" id="3.30.50.10">
    <property type="entry name" value="Erythroid Transcription Factor GATA-1, subunit A"/>
    <property type="match status" value="1"/>
</dbReference>
<organism evidence="14 15">
    <name type="scientific">Haemonchus contortus</name>
    <name type="common">Barber pole worm</name>
    <dbReference type="NCBI Taxonomy" id="6289"/>
    <lineage>
        <taxon>Eukaryota</taxon>
        <taxon>Metazoa</taxon>
        <taxon>Ecdysozoa</taxon>
        <taxon>Nematoda</taxon>
        <taxon>Chromadorea</taxon>
        <taxon>Rhabditida</taxon>
        <taxon>Rhabditina</taxon>
        <taxon>Rhabditomorpha</taxon>
        <taxon>Strongyloidea</taxon>
        <taxon>Trichostrongylidae</taxon>
        <taxon>Haemonchus</taxon>
    </lineage>
</organism>
<dbReference type="InterPro" id="IPR000536">
    <property type="entry name" value="Nucl_hrmn_rcpt_lig-bd"/>
</dbReference>
<dbReference type="Pfam" id="PF00104">
    <property type="entry name" value="Hormone_recep"/>
    <property type="match status" value="1"/>
</dbReference>
<comment type="similarity">
    <text evidence="2 11">Belongs to the nuclear hormone receptor family.</text>
</comment>
<dbReference type="GO" id="GO:0003700">
    <property type="term" value="F:DNA-binding transcription factor activity"/>
    <property type="evidence" value="ECO:0007669"/>
    <property type="project" value="InterPro"/>
</dbReference>
<dbReference type="OrthoDB" id="5799552at2759"/>
<evidence type="ECO:0000259" key="12">
    <source>
        <dbReference type="PROSITE" id="PS51030"/>
    </source>
</evidence>
<keyword evidence="14" id="KW-1185">Reference proteome</keyword>
<feature type="domain" description="Nuclear receptor" evidence="12">
    <location>
        <begin position="18"/>
        <end position="93"/>
    </location>
</feature>
<comment type="subcellular location">
    <subcellularLocation>
        <location evidence="1 11">Nucleus</location>
    </subcellularLocation>
</comment>
<dbReference type="Gene3D" id="1.10.565.10">
    <property type="entry name" value="Retinoid X Receptor"/>
    <property type="match status" value="1"/>
</dbReference>
<dbReference type="InterPro" id="IPR001628">
    <property type="entry name" value="Znf_hrmn_rcpt"/>
</dbReference>
<evidence type="ECO:0000313" key="15">
    <source>
        <dbReference type="WBParaSite" id="HCON_00174500-00001"/>
    </source>
</evidence>
<keyword evidence="7 11" id="KW-0238">DNA-binding</keyword>
<dbReference type="InterPro" id="IPR013088">
    <property type="entry name" value="Znf_NHR/GATA"/>
</dbReference>
<dbReference type="SMART" id="SM00430">
    <property type="entry name" value="HOLI"/>
    <property type="match status" value="1"/>
</dbReference>
<keyword evidence="10 11" id="KW-0539">Nucleus</keyword>
<dbReference type="GO" id="GO:0005634">
    <property type="term" value="C:nucleus"/>
    <property type="evidence" value="ECO:0007669"/>
    <property type="project" value="UniProtKB-SubCell"/>
</dbReference>
<evidence type="ECO:0000259" key="13">
    <source>
        <dbReference type="PROSITE" id="PS51843"/>
    </source>
</evidence>
<keyword evidence="6 11" id="KW-0805">Transcription regulation</keyword>
<dbReference type="PROSITE" id="PS51843">
    <property type="entry name" value="NR_LBD"/>
    <property type="match status" value="1"/>
</dbReference>
<dbReference type="SUPFAM" id="SSF48508">
    <property type="entry name" value="Nuclear receptor ligand-binding domain"/>
    <property type="match status" value="1"/>
</dbReference>
<evidence type="ECO:0000256" key="5">
    <source>
        <dbReference type="ARBA" id="ARBA00022833"/>
    </source>
</evidence>
<dbReference type="Pfam" id="PF00105">
    <property type="entry name" value="zf-C4"/>
    <property type="match status" value="1"/>
</dbReference>
<dbReference type="SMART" id="SM00399">
    <property type="entry name" value="ZnF_C4"/>
    <property type="match status" value="1"/>
</dbReference>
<dbReference type="InterPro" id="IPR035500">
    <property type="entry name" value="NHR-like_dom_sf"/>
</dbReference>
<accession>A0A7I4Z4F5</accession>
<reference evidence="15" key="1">
    <citation type="submission" date="2020-12" db="UniProtKB">
        <authorList>
            <consortium name="WormBaseParasite"/>
        </authorList>
    </citation>
    <scope>IDENTIFICATION</scope>
    <source>
        <strain evidence="15">MHco3</strain>
    </source>
</reference>
<keyword evidence="4 11" id="KW-0863">Zinc-finger</keyword>
<evidence type="ECO:0000256" key="11">
    <source>
        <dbReference type="RuleBase" id="RU004334"/>
    </source>
</evidence>
<keyword evidence="9 11" id="KW-0675">Receptor</keyword>
<proteinExistence type="inferred from homology"/>
<dbReference type="PROSITE" id="PS51030">
    <property type="entry name" value="NUCLEAR_REC_DBD_2"/>
    <property type="match status" value="1"/>
</dbReference>
<dbReference type="OMA" id="EIMTIRR"/>
<keyword evidence="8 11" id="KW-0804">Transcription</keyword>
<evidence type="ECO:0000256" key="8">
    <source>
        <dbReference type="ARBA" id="ARBA00023163"/>
    </source>
</evidence>
<dbReference type="WBParaSite" id="HCON_00174500-00001">
    <property type="protein sequence ID" value="HCON_00174500-00001"/>
    <property type="gene ID" value="HCON_00174500"/>
</dbReference>
<dbReference type="SUPFAM" id="SSF57716">
    <property type="entry name" value="Glucocorticoid receptor-like (DNA-binding domain)"/>
    <property type="match status" value="1"/>
</dbReference>
<dbReference type="GO" id="GO:0000978">
    <property type="term" value="F:RNA polymerase II cis-regulatory region sequence-specific DNA binding"/>
    <property type="evidence" value="ECO:0007669"/>
    <property type="project" value="InterPro"/>
</dbReference>
<evidence type="ECO:0000313" key="14">
    <source>
        <dbReference type="Proteomes" id="UP000025227"/>
    </source>
</evidence>
<evidence type="ECO:0000256" key="10">
    <source>
        <dbReference type="ARBA" id="ARBA00023242"/>
    </source>
</evidence>
<protein>
    <submittedName>
        <fullName evidence="15">Zinc finger, C4 type</fullName>
    </submittedName>
</protein>
<dbReference type="PROSITE" id="PS00031">
    <property type="entry name" value="NUCLEAR_REC_DBD_1"/>
    <property type="match status" value="1"/>
</dbReference>
<dbReference type="InterPro" id="IPR050274">
    <property type="entry name" value="Nuclear_hormone_rcpt_NR2"/>
</dbReference>
<dbReference type="CDD" id="cd06960">
    <property type="entry name" value="NR_DBD_HNF4A"/>
    <property type="match status" value="1"/>
</dbReference>
<evidence type="ECO:0000256" key="9">
    <source>
        <dbReference type="ARBA" id="ARBA00023170"/>
    </source>
</evidence>
<evidence type="ECO:0000256" key="7">
    <source>
        <dbReference type="ARBA" id="ARBA00023125"/>
    </source>
</evidence>
<keyword evidence="3 11" id="KW-0479">Metal-binding</keyword>
<name>A0A7I4Z4F5_HAECO</name>
<evidence type="ECO:0000256" key="2">
    <source>
        <dbReference type="ARBA" id="ARBA00005993"/>
    </source>
</evidence>
<dbReference type="AlphaFoldDB" id="A0A7I4Z4F5"/>
<dbReference type="PANTHER" id="PTHR24083">
    <property type="entry name" value="NUCLEAR HORMONE RECEPTOR"/>
    <property type="match status" value="1"/>
</dbReference>
<dbReference type="Proteomes" id="UP000025227">
    <property type="component" value="Unplaced"/>
</dbReference>
<dbReference type="PRINTS" id="PR00047">
    <property type="entry name" value="STROIDFINGER"/>
</dbReference>
<evidence type="ECO:0000256" key="3">
    <source>
        <dbReference type="ARBA" id="ARBA00022723"/>
    </source>
</evidence>
<dbReference type="FunFam" id="3.30.50.10:FF:000030">
    <property type="entry name" value="Nuclear Hormone Receptor family"/>
    <property type="match status" value="1"/>
</dbReference>
<sequence length="457" mass="51446">MSVLSRIERTPLEVLSQTEQCVVCGDSADGFHYGVRSCRGCNAFFRRAVTYDQRFVCRRGGHCPVDRTARCACRACRLAKCIAVGMDKKAVQSKRDGPTNEHSPGAFYSTYSAGKQRRNVFYIPKHENGPESSALRPHSTSTFNSVLTHNLYDTENLVLPNAPSSPLASVGLIARQCYEYEDQKKRRRAMLCRSLEEILINEYDPGLRRIATVEDYVDLFHVQMVLMFEWAEKLPEFCLLLDPMDKARLLRAFSLHYLLLDNLFHTMELGFEDRIVFVNNNYVKPLESCEENKGLLTEGAAGLMMYGAEARAVLEDLVIPMKRMGLKVGEMMTLRMIMFWNPGNVGLTLSGIEVARTASNNAVKELHRYFEGEGIADVEHRIGSLLLLLPAFASYLNQSGKIASTIGSKACKSVYILKGIFSKTKHVHYLYEIVKLVPSLGKMNECDSFVDVFLNGL</sequence>